<keyword evidence="2" id="KW-1185">Reference proteome</keyword>
<protein>
    <submittedName>
        <fullName evidence="1">Uncharacterized protein</fullName>
    </submittedName>
</protein>
<reference evidence="1" key="1">
    <citation type="journal article" date="2021" name="New Phytol.">
        <title>Evolutionary innovations through gain and loss of genes in the ectomycorrhizal Boletales.</title>
        <authorList>
            <person name="Wu G."/>
            <person name="Miyauchi S."/>
            <person name="Morin E."/>
            <person name="Kuo A."/>
            <person name="Drula E."/>
            <person name="Varga T."/>
            <person name="Kohler A."/>
            <person name="Feng B."/>
            <person name="Cao Y."/>
            <person name="Lipzen A."/>
            <person name="Daum C."/>
            <person name="Hundley H."/>
            <person name="Pangilinan J."/>
            <person name="Johnson J."/>
            <person name="Barry K."/>
            <person name="LaButti K."/>
            <person name="Ng V."/>
            <person name="Ahrendt S."/>
            <person name="Min B."/>
            <person name="Choi I.G."/>
            <person name="Park H."/>
            <person name="Plett J.M."/>
            <person name="Magnuson J."/>
            <person name="Spatafora J.W."/>
            <person name="Nagy L.G."/>
            <person name="Henrissat B."/>
            <person name="Grigoriev I.V."/>
            <person name="Yang Z.L."/>
            <person name="Xu J."/>
            <person name="Martin F.M."/>
        </authorList>
    </citation>
    <scope>NUCLEOTIDE SEQUENCE</scope>
    <source>
        <strain evidence="1">ATCC 28755</strain>
    </source>
</reference>
<name>A0ACB7ZSX0_9AGAM</name>
<evidence type="ECO:0000313" key="1">
    <source>
        <dbReference type="EMBL" id="KAH7903784.1"/>
    </source>
</evidence>
<proteinExistence type="predicted"/>
<dbReference type="EMBL" id="MU268763">
    <property type="protein sequence ID" value="KAH7903784.1"/>
    <property type="molecule type" value="Genomic_DNA"/>
</dbReference>
<gene>
    <name evidence="1" type="ORF">BJ138DRAFT_1131240</name>
</gene>
<accession>A0ACB7ZSX0</accession>
<sequence>MGDTPIPSAVVDEMISFIRDTATARYCMLAATVLYVYDLVTTLDKEVDLVWTRSRSFLQVLYIINRYVALFDCLFNSSVFLYQGTNLTNSLCENWLKFQSGAAIVIVTVVQTILVIRLWAMYGRNRWILISITTFGTLQLIANAIIMGKSINYASATAHPVPGFVVCATALPPYFAACWIPILAFEITLLALMLVKGWQNFRRQNVTAVSGMTGKSLANLLVRDSIIYFVVINAAYVANAAVCDGGCDAVDNYSSPAHGEQAAP</sequence>
<organism evidence="1 2">
    <name type="scientific">Hygrophoropsis aurantiaca</name>
    <dbReference type="NCBI Taxonomy" id="72124"/>
    <lineage>
        <taxon>Eukaryota</taxon>
        <taxon>Fungi</taxon>
        <taxon>Dikarya</taxon>
        <taxon>Basidiomycota</taxon>
        <taxon>Agaricomycotina</taxon>
        <taxon>Agaricomycetes</taxon>
        <taxon>Agaricomycetidae</taxon>
        <taxon>Boletales</taxon>
        <taxon>Coniophorineae</taxon>
        <taxon>Hygrophoropsidaceae</taxon>
        <taxon>Hygrophoropsis</taxon>
    </lineage>
</organism>
<evidence type="ECO:0000313" key="2">
    <source>
        <dbReference type="Proteomes" id="UP000790377"/>
    </source>
</evidence>
<dbReference type="Proteomes" id="UP000790377">
    <property type="component" value="Unassembled WGS sequence"/>
</dbReference>
<comment type="caution">
    <text evidence="1">The sequence shown here is derived from an EMBL/GenBank/DDBJ whole genome shotgun (WGS) entry which is preliminary data.</text>
</comment>